<sequence>MSLLKKIIKLILTRLFVRETVILFMMDQVKEIVSPAVIKKATYENINDILNFQEDKYLSTFKGFLEKGDIGYLGYLNSQCIHRTWVVTQEGTIIYMHPLLKRKLNKNEVYIHYCETSPSARGNNVYSHVISEIAKEYSNKKVLICVNRKNIPSIRGVIKAGYKPIESITVIALLGCVVNIKKDIKGVDLF</sequence>
<dbReference type="Proteomes" id="UP001357223">
    <property type="component" value="Chromosome"/>
</dbReference>
<gene>
    <name evidence="1" type="ORF">R4Z09_26255</name>
</gene>
<protein>
    <recommendedName>
        <fullName evidence="3">N-acetyltransferase domain-containing protein</fullName>
    </recommendedName>
</protein>
<accession>A0ABZ2CEK7</accession>
<evidence type="ECO:0000313" key="1">
    <source>
        <dbReference type="EMBL" id="WVX80706.1"/>
    </source>
</evidence>
<evidence type="ECO:0008006" key="3">
    <source>
        <dbReference type="Google" id="ProtNLM"/>
    </source>
</evidence>
<dbReference type="EMBL" id="CP137640">
    <property type="protein sequence ID" value="WVX80706.1"/>
    <property type="molecule type" value="Genomic_DNA"/>
</dbReference>
<organism evidence="1 2">
    <name type="scientific">Niallia oryzisoli</name>
    <dbReference type="NCBI Taxonomy" id="1737571"/>
    <lineage>
        <taxon>Bacteria</taxon>
        <taxon>Bacillati</taxon>
        <taxon>Bacillota</taxon>
        <taxon>Bacilli</taxon>
        <taxon>Bacillales</taxon>
        <taxon>Bacillaceae</taxon>
        <taxon>Niallia</taxon>
    </lineage>
</organism>
<dbReference type="InterPro" id="IPR016181">
    <property type="entry name" value="Acyl_CoA_acyltransferase"/>
</dbReference>
<evidence type="ECO:0000313" key="2">
    <source>
        <dbReference type="Proteomes" id="UP001357223"/>
    </source>
</evidence>
<reference evidence="1 2" key="1">
    <citation type="submission" date="2023-10" db="EMBL/GenBank/DDBJ databases">
        <title>Niallia locisalis sp.nov. isolated from a salt pond sample.</title>
        <authorList>
            <person name="Li X.-J."/>
            <person name="Dong L."/>
        </authorList>
    </citation>
    <scope>NUCLEOTIDE SEQUENCE [LARGE SCALE GENOMIC DNA]</scope>
    <source>
        <strain evidence="1 2">DSM 29761</strain>
    </source>
</reference>
<dbReference type="SUPFAM" id="SSF55729">
    <property type="entry name" value="Acyl-CoA N-acyltransferases (Nat)"/>
    <property type="match status" value="1"/>
</dbReference>
<proteinExistence type="predicted"/>
<dbReference type="Gene3D" id="3.40.630.30">
    <property type="match status" value="1"/>
</dbReference>
<dbReference type="RefSeq" id="WP_338449637.1">
    <property type="nucleotide sequence ID" value="NZ_CP137640.1"/>
</dbReference>
<name>A0ABZ2CEK7_9BACI</name>
<keyword evidence="2" id="KW-1185">Reference proteome</keyword>